<name>A0ABQ3WB45_9ACTN</name>
<proteinExistence type="predicted"/>
<evidence type="ECO:0000313" key="1">
    <source>
        <dbReference type="EMBL" id="GID44262.1"/>
    </source>
</evidence>
<organism evidence="1">
    <name type="scientific">Actinoplanes campanulatus</name>
    <dbReference type="NCBI Taxonomy" id="113559"/>
    <lineage>
        <taxon>Bacteria</taxon>
        <taxon>Bacillati</taxon>
        <taxon>Actinomycetota</taxon>
        <taxon>Actinomycetes</taxon>
        <taxon>Micromonosporales</taxon>
        <taxon>Micromonosporaceae</taxon>
        <taxon>Actinoplanes</taxon>
    </lineage>
</organism>
<gene>
    <name evidence="1" type="ORF">Aca07nite_15370</name>
</gene>
<comment type="caution">
    <text evidence="1">The sequence shown here is derived from an EMBL/GenBank/DDBJ whole genome shotgun (WGS) entry which is preliminary data.</text>
</comment>
<protein>
    <submittedName>
        <fullName evidence="1">Uncharacterized protein</fullName>
    </submittedName>
</protein>
<sequence>MTSAVTAIRACVTRTDRVGCGFDGPLAVPPEAARTTAVPAAGGRREVFGFAGSEGSGSVA</sequence>
<accession>A0ABQ3WB45</accession>
<dbReference type="EMBL" id="BOMF01000023">
    <property type="protein sequence ID" value="GID44262.1"/>
    <property type="molecule type" value="Genomic_DNA"/>
</dbReference>
<reference evidence="1" key="1">
    <citation type="submission" date="2021-01" db="EMBL/GenBank/DDBJ databases">
        <title>Whole genome shotgun sequence of Actinoplanes capillaceus NBRC 16408.</title>
        <authorList>
            <person name="Komaki H."/>
            <person name="Tamura T."/>
        </authorList>
    </citation>
    <scope>NUCLEOTIDE SEQUENCE [LARGE SCALE GENOMIC DNA]</scope>
    <source>
        <strain evidence="1">NBRC 16408</strain>
    </source>
</reference>